<dbReference type="InterPro" id="IPR036188">
    <property type="entry name" value="FAD/NAD-bd_sf"/>
</dbReference>
<accession>A0A1M4YPC5</accession>
<dbReference type="GO" id="GO:0003955">
    <property type="term" value="F:NAD(P)H dehydrogenase (quinone) activity"/>
    <property type="evidence" value="ECO:0007669"/>
    <property type="project" value="TreeGrafter"/>
</dbReference>
<comment type="cofactor">
    <cofactor evidence="1">
        <name>FAD</name>
        <dbReference type="ChEBI" id="CHEBI:57692"/>
    </cofactor>
</comment>
<keyword evidence="4" id="KW-0274">FAD</keyword>
<gene>
    <name evidence="7" type="ORF">SAMN05444320_102432</name>
</gene>
<keyword evidence="3" id="KW-0285">Flavoprotein</keyword>
<evidence type="ECO:0000256" key="3">
    <source>
        <dbReference type="ARBA" id="ARBA00022630"/>
    </source>
</evidence>
<dbReference type="EMBL" id="FQVN01000002">
    <property type="protein sequence ID" value="SHF07513.1"/>
    <property type="molecule type" value="Genomic_DNA"/>
</dbReference>
<evidence type="ECO:0000313" key="8">
    <source>
        <dbReference type="Proteomes" id="UP000184501"/>
    </source>
</evidence>
<dbReference type="PANTHER" id="PTHR42913:SF3">
    <property type="entry name" value="64 KDA MITOCHONDRIAL NADH DEHYDROGENASE (EUROFUNG)"/>
    <property type="match status" value="1"/>
</dbReference>
<dbReference type="AlphaFoldDB" id="A0A1M4YPC5"/>
<evidence type="ECO:0000256" key="2">
    <source>
        <dbReference type="ARBA" id="ARBA00005272"/>
    </source>
</evidence>
<dbReference type="Pfam" id="PF07992">
    <property type="entry name" value="Pyr_redox_2"/>
    <property type="match status" value="1"/>
</dbReference>
<dbReference type="Gene3D" id="3.50.50.100">
    <property type="match status" value="1"/>
</dbReference>
<evidence type="ECO:0000256" key="4">
    <source>
        <dbReference type="ARBA" id="ARBA00022827"/>
    </source>
</evidence>
<dbReference type="PRINTS" id="PR00411">
    <property type="entry name" value="PNDRDTASEI"/>
</dbReference>
<evidence type="ECO:0000256" key="1">
    <source>
        <dbReference type="ARBA" id="ARBA00001974"/>
    </source>
</evidence>
<dbReference type="GO" id="GO:0019646">
    <property type="term" value="P:aerobic electron transport chain"/>
    <property type="evidence" value="ECO:0007669"/>
    <property type="project" value="TreeGrafter"/>
</dbReference>
<dbReference type="InterPro" id="IPR051169">
    <property type="entry name" value="NADH-Q_oxidoreductase"/>
</dbReference>
<evidence type="ECO:0000313" key="7">
    <source>
        <dbReference type="EMBL" id="SHF07513.1"/>
    </source>
</evidence>
<protein>
    <submittedName>
        <fullName evidence="7">NADH dehydrogenase, FAD-containing subunit</fullName>
    </submittedName>
</protein>
<comment type="similarity">
    <text evidence="2">Belongs to the NADH dehydrogenase family.</text>
</comment>
<evidence type="ECO:0000256" key="5">
    <source>
        <dbReference type="ARBA" id="ARBA00023002"/>
    </source>
</evidence>
<dbReference type="SUPFAM" id="SSF51905">
    <property type="entry name" value="FAD/NAD(P)-binding domain"/>
    <property type="match status" value="1"/>
</dbReference>
<evidence type="ECO:0000259" key="6">
    <source>
        <dbReference type="Pfam" id="PF07992"/>
    </source>
</evidence>
<dbReference type="PRINTS" id="PR00368">
    <property type="entry name" value="FADPNR"/>
</dbReference>
<keyword evidence="8" id="KW-1185">Reference proteome</keyword>
<name>A0A1M4YPC5_STRHI</name>
<keyword evidence="5" id="KW-0560">Oxidoreductase</keyword>
<dbReference type="STRING" id="2017.SAMN05444320_102432"/>
<dbReference type="RefSeq" id="WP_073480670.1">
    <property type="nucleotide sequence ID" value="NZ_FQVN01000002.1"/>
</dbReference>
<dbReference type="OrthoDB" id="9784880at2"/>
<dbReference type="PANTHER" id="PTHR42913">
    <property type="entry name" value="APOPTOSIS-INDUCING FACTOR 1"/>
    <property type="match status" value="1"/>
</dbReference>
<organism evidence="7 8">
    <name type="scientific">Streptoalloteichus hindustanus</name>
    <dbReference type="NCBI Taxonomy" id="2017"/>
    <lineage>
        <taxon>Bacteria</taxon>
        <taxon>Bacillati</taxon>
        <taxon>Actinomycetota</taxon>
        <taxon>Actinomycetes</taxon>
        <taxon>Pseudonocardiales</taxon>
        <taxon>Pseudonocardiaceae</taxon>
        <taxon>Streptoalloteichus</taxon>
    </lineage>
</organism>
<feature type="domain" description="FAD/NAD(P)-binding" evidence="6">
    <location>
        <begin position="4"/>
        <end position="283"/>
    </location>
</feature>
<reference evidence="7 8" key="1">
    <citation type="submission" date="2016-11" db="EMBL/GenBank/DDBJ databases">
        <authorList>
            <person name="Jaros S."/>
            <person name="Januszkiewicz K."/>
            <person name="Wedrychowicz H."/>
        </authorList>
    </citation>
    <scope>NUCLEOTIDE SEQUENCE [LARGE SCALE GENOMIC DNA]</scope>
    <source>
        <strain evidence="7 8">DSM 44523</strain>
    </source>
</reference>
<proteinExistence type="inferred from homology"/>
<dbReference type="InterPro" id="IPR023753">
    <property type="entry name" value="FAD/NAD-binding_dom"/>
</dbReference>
<dbReference type="Proteomes" id="UP000184501">
    <property type="component" value="Unassembled WGS sequence"/>
</dbReference>
<sequence length="385" mass="40903">MTHRLVVLGAGYAGLAAAHRAARRLRGADVRITLVNATDRFVERVRLHQLAAGQTLRDLPLRKWVAGAGIDLVVARVTAVDAEARTVRLDAAPHSLSYDTLVYALGSGADDNRVPGVAEHAFTAADADGATRLRAHLATVRSGGVVAVAGGGLTGIEVAAEVAESRPGLRVELYTDGRVGGWLSDRAQQHIRRAFDRLDVRVHEGVRITEVGDRALLLDDGRDREVDALVWSAGFRVPDLAGAAGLAVDGRGRMVVDGTLRSVSHPEVYGVGDAAAALTPAGAESRMSCQVGLPAGLYVADAIASVLSGQQPKPIRVRYFWQNVSLGRRDGVTQFTRADDSPVDRVVTGRTSARFKELITRGTVMTMGNPGPYLPQRRQPTLVGA</sequence>